<keyword evidence="4" id="KW-1185">Reference proteome</keyword>
<dbReference type="PRINTS" id="PR01217">
    <property type="entry name" value="PRICHEXTENSN"/>
</dbReference>
<dbReference type="PANTHER" id="PTHR48234">
    <property type="entry name" value="GH09231P"/>
    <property type="match status" value="1"/>
</dbReference>
<feature type="compositionally biased region" description="Pro residues" evidence="1">
    <location>
        <begin position="452"/>
        <end position="533"/>
    </location>
</feature>
<name>A0A836B024_CHLIN</name>
<feature type="region of interest" description="Disordered" evidence="1">
    <location>
        <begin position="447"/>
        <end position="533"/>
    </location>
</feature>
<gene>
    <name evidence="3" type="ORF">HXX76_002138</name>
</gene>
<reference evidence="3" key="1">
    <citation type="journal article" date="2020" name="bioRxiv">
        <title>Comparative genomics of Chlamydomonas.</title>
        <authorList>
            <person name="Craig R.J."/>
            <person name="Hasan A.R."/>
            <person name="Ness R.W."/>
            <person name="Keightley P.D."/>
        </authorList>
    </citation>
    <scope>NUCLEOTIDE SEQUENCE</scope>
    <source>
        <strain evidence="3">SAG 7.73</strain>
    </source>
</reference>
<evidence type="ECO:0000313" key="4">
    <source>
        <dbReference type="Proteomes" id="UP000650467"/>
    </source>
</evidence>
<proteinExistence type="predicted"/>
<dbReference type="OrthoDB" id="10498103at2759"/>
<dbReference type="Proteomes" id="UP000650467">
    <property type="component" value="Unassembled WGS sequence"/>
</dbReference>
<feature type="domain" description="Peptidase M11 gametolysin" evidence="2">
    <location>
        <begin position="108"/>
        <end position="408"/>
    </location>
</feature>
<dbReference type="InterPro" id="IPR008752">
    <property type="entry name" value="Peptidase_M11"/>
</dbReference>
<protein>
    <recommendedName>
        <fullName evidence="2">Peptidase M11 gametolysin domain-containing protein</fullName>
    </recommendedName>
</protein>
<dbReference type="AlphaFoldDB" id="A0A836B024"/>
<sequence length="533" mass="55159">MWPYAARQLLQQGNAKKSLEGQLVFFDDHSGSGGQWAVRSTQGKLSSLGKGVKPPKKDKDGNDVQPGSTIALTCPTDVNGDCSFVSSSDLLLLAGVPPPTADSVLENMLVMITDFSACDGGAAWTAGATVDAATRAVLGPNADGNGGVAQAVGLCSYGRVQISTATFTAIVVQPACVAGMATTCDFLSIANNADVAATALLGDAAFASFSRYVYVLPSAYTSVCTWQGMSALPGKQFWLQPTSNGMNRWATVLQEWIHNFGLFHAWQGGVEYADLSSAMGRGSACPNAAELARLNWASAAPGGAALSSAGLAPAAPVTFTLPATYLTGTGAYVRVTPDWATTGKNLYLAVRVPKQADAGLGAAYANALNVHEVNAAIDNAVVAGTGGWYQDRQVSFLSAATLSTRVVVSGYNLVVYSGAWVGTDFMRVHMCRYLKADTECPTLDTLEARFRPSPPRPPPSPSPPSPPSPKPPTPPPPSPRPPAPSPPPSPTPPSPRPMPPSPAPRPPSPGPGPPSPAPRPPSPPPPPKSSKGR</sequence>
<dbReference type="PANTHER" id="PTHR48234:SF1">
    <property type="entry name" value="SEA DOMAIN-CONTAINING PROTEIN-RELATED"/>
    <property type="match status" value="1"/>
</dbReference>
<comment type="caution">
    <text evidence="3">The sequence shown here is derived from an EMBL/GenBank/DDBJ whole genome shotgun (WGS) entry which is preliminary data.</text>
</comment>
<organism evidence="3 4">
    <name type="scientific">Chlamydomonas incerta</name>
    <dbReference type="NCBI Taxonomy" id="51695"/>
    <lineage>
        <taxon>Eukaryota</taxon>
        <taxon>Viridiplantae</taxon>
        <taxon>Chlorophyta</taxon>
        <taxon>core chlorophytes</taxon>
        <taxon>Chlorophyceae</taxon>
        <taxon>CS clade</taxon>
        <taxon>Chlamydomonadales</taxon>
        <taxon>Chlamydomonadaceae</taxon>
        <taxon>Chlamydomonas</taxon>
    </lineage>
</organism>
<dbReference type="EMBL" id="JAEHOC010000003">
    <property type="protein sequence ID" value="KAG2443795.1"/>
    <property type="molecule type" value="Genomic_DNA"/>
</dbReference>
<evidence type="ECO:0000259" key="2">
    <source>
        <dbReference type="Pfam" id="PF05548"/>
    </source>
</evidence>
<dbReference type="InterPro" id="IPR052506">
    <property type="entry name" value="Bact_Fn-Binding"/>
</dbReference>
<evidence type="ECO:0000313" key="3">
    <source>
        <dbReference type="EMBL" id="KAG2443795.1"/>
    </source>
</evidence>
<feature type="region of interest" description="Disordered" evidence="1">
    <location>
        <begin position="35"/>
        <end position="64"/>
    </location>
</feature>
<accession>A0A836B024</accession>
<dbReference type="Pfam" id="PF05548">
    <property type="entry name" value="Peptidase_M11"/>
    <property type="match status" value="1"/>
</dbReference>
<evidence type="ECO:0000256" key="1">
    <source>
        <dbReference type="SAM" id="MobiDB-lite"/>
    </source>
</evidence>